<reference evidence="3" key="1">
    <citation type="submission" date="2022-11" db="UniProtKB">
        <authorList>
            <consortium name="WormBaseParasite"/>
        </authorList>
    </citation>
    <scope>IDENTIFICATION</scope>
</reference>
<protein>
    <submittedName>
        <fullName evidence="3">Uncharacterized protein</fullName>
    </submittedName>
</protein>
<evidence type="ECO:0000313" key="3">
    <source>
        <dbReference type="WBParaSite" id="nRc.2.0.1.t46089-RA"/>
    </source>
</evidence>
<sequence>MMTTMTRTNFFLSDYRSYDRCKAIDDPTHKKVALPQPDIGHPLHGESKGFCCSGASGCSLRGMPRTHHHDYNYNFRNIHVARLAQLVGRLSCTKKVQGSNPSPSIILSDTPATWIWAYDTLVGLRNQKGVSRMPPTKDQFSTDPEKLKS</sequence>
<dbReference type="Proteomes" id="UP000887565">
    <property type="component" value="Unplaced"/>
</dbReference>
<feature type="region of interest" description="Disordered" evidence="1">
    <location>
        <begin position="128"/>
        <end position="149"/>
    </location>
</feature>
<name>A0A915L4V4_ROMCU</name>
<keyword evidence="2" id="KW-1185">Reference proteome</keyword>
<evidence type="ECO:0000256" key="1">
    <source>
        <dbReference type="SAM" id="MobiDB-lite"/>
    </source>
</evidence>
<organism evidence="2 3">
    <name type="scientific">Romanomermis culicivorax</name>
    <name type="common">Nematode worm</name>
    <dbReference type="NCBI Taxonomy" id="13658"/>
    <lineage>
        <taxon>Eukaryota</taxon>
        <taxon>Metazoa</taxon>
        <taxon>Ecdysozoa</taxon>
        <taxon>Nematoda</taxon>
        <taxon>Enoplea</taxon>
        <taxon>Dorylaimia</taxon>
        <taxon>Mermithida</taxon>
        <taxon>Mermithoidea</taxon>
        <taxon>Mermithidae</taxon>
        <taxon>Romanomermis</taxon>
    </lineage>
</organism>
<proteinExistence type="predicted"/>
<dbReference type="WBParaSite" id="nRc.2.0.1.t46089-RA">
    <property type="protein sequence ID" value="nRc.2.0.1.t46089-RA"/>
    <property type="gene ID" value="nRc.2.0.1.g46089"/>
</dbReference>
<evidence type="ECO:0000313" key="2">
    <source>
        <dbReference type="Proteomes" id="UP000887565"/>
    </source>
</evidence>
<accession>A0A915L4V4</accession>
<dbReference type="AlphaFoldDB" id="A0A915L4V4"/>